<evidence type="ECO:0000313" key="3">
    <source>
        <dbReference type="Proteomes" id="UP001303373"/>
    </source>
</evidence>
<proteinExistence type="predicted"/>
<evidence type="ECO:0000313" key="2">
    <source>
        <dbReference type="EMBL" id="WPH04152.1"/>
    </source>
</evidence>
<dbReference type="Proteomes" id="UP001303373">
    <property type="component" value="Chromosome 12"/>
</dbReference>
<gene>
    <name evidence="2" type="ORF">R9X50_00703800</name>
</gene>
<dbReference type="AlphaFoldDB" id="A0AAQ3M902"/>
<feature type="region of interest" description="Disordered" evidence="1">
    <location>
        <begin position="92"/>
        <end position="159"/>
    </location>
</feature>
<protein>
    <submittedName>
        <fullName evidence="2">Uncharacterized protein</fullName>
    </submittedName>
</protein>
<reference evidence="2 3" key="1">
    <citation type="submission" date="2023-11" db="EMBL/GenBank/DDBJ databases">
        <title>An acidophilic fungus is an integral part of prey digestion in a carnivorous sundew plant.</title>
        <authorList>
            <person name="Tsai I.J."/>
        </authorList>
    </citation>
    <scope>NUCLEOTIDE SEQUENCE [LARGE SCALE GENOMIC DNA]</scope>
    <source>
        <strain evidence="2">169a</strain>
    </source>
</reference>
<keyword evidence="3" id="KW-1185">Reference proteome</keyword>
<accession>A0AAQ3M902</accession>
<name>A0AAQ3M902_9PEZI</name>
<sequence>MSPWLRVLEAWAVQQLLRTPGFHRAVEKVARGVHRMQHGIPPDEMGGTKIDRPGQSGFLSHFADEVTAQLRQGKIRETGGVNIDQRIMHGKEVDHKAAGPTASQTTAEDESADAVWRSTRKTAQEPPKPEQTVDEDADAVWRNAGQRAAEPPRQSGLMGEYMNALKEQMRNGKPR</sequence>
<organism evidence="2 3">
    <name type="scientific">Acrodontium crateriforme</name>
    <dbReference type="NCBI Taxonomy" id="150365"/>
    <lineage>
        <taxon>Eukaryota</taxon>
        <taxon>Fungi</taxon>
        <taxon>Dikarya</taxon>
        <taxon>Ascomycota</taxon>
        <taxon>Pezizomycotina</taxon>
        <taxon>Dothideomycetes</taxon>
        <taxon>Dothideomycetidae</taxon>
        <taxon>Mycosphaerellales</taxon>
        <taxon>Teratosphaeriaceae</taxon>
        <taxon>Acrodontium</taxon>
    </lineage>
</organism>
<dbReference type="EMBL" id="CP138591">
    <property type="protein sequence ID" value="WPH04152.1"/>
    <property type="molecule type" value="Genomic_DNA"/>
</dbReference>
<evidence type="ECO:0000256" key="1">
    <source>
        <dbReference type="SAM" id="MobiDB-lite"/>
    </source>
</evidence>